<name>A0A430FIJ7_9BIFI</name>
<evidence type="ECO:0000313" key="1">
    <source>
        <dbReference type="EMBL" id="RSX52666.1"/>
    </source>
</evidence>
<sequence length="85" mass="9762">MSIYTTQDEEISLSSILHDYSHAWSGDPDDIDLRAQRFAQWLAEHDREQMARAWFIGCNAGIRWAQGNADRPLANPYDTDTEESC</sequence>
<keyword evidence="2" id="KW-1185">Reference proteome</keyword>
<gene>
    <name evidence="1" type="ORF">D2E23_0394</name>
</gene>
<reference evidence="1 2" key="1">
    <citation type="submission" date="2018-09" db="EMBL/GenBank/DDBJ databases">
        <title>Characterization of the phylogenetic diversity of five novel species belonging to the genus Bifidobacterium.</title>
        <authorList>
            <person name="Lugli G.A."/>
            <person name="Duranti S."/>
            <person name="Milani C."/>
        </authorList>
    </citation>
    <scope>NUCLEOTIDE SEQUENCE [LARGE SCALE GENOMIC DNA]</scope>
    <source>
        <strain evidence="1 2">2028B</strain>
    </source>
</reference>
<dbReference type="OrthoDB" id="3240550at2"/>
<proteinExistence type="predicted"/>
<dbReference type="EMBL" id="QXGJ01000001">
    <property type="protein sequence ID" value="RSX52666.1"/>
    <property type="molecule type" value="Genomic_DNA"/>
</dbReference>
<dbReference type="RefSeq" id="WP_126029311.1">
    <property type="nucleotide sequence ID" value="NZ_QXGJ01000001.1"/>
</dbReference>
<evidence type="ECO:0000313" key="2">
    <source>
        <dbReference type="Proteomes" id="UP000288607"/>
    </source>
</evidence>
<comment type="caution">
    <text evidence="1">The sequence shown here is derived from an EMBL/GenBank/DDBJ whole genome shotgun (WGS) entry which is preliminary data.</text>
</comment>
<dbReference type="Proteomes" id="UP000288607">
    <property type="component" value="Unassembled WGS sequence"/>
</dbReference>
<accession>A0A430FIJ7</accession>
<protein>
    <submittedName>
        <fullName evidence="1">Uncharacterized protein</fullName>
    </submittedName>
</protein>
<dbReference type="AlphaFoldDB" id="A0A430FIJ7"/>
<organism evidence="1 2">
    <name type="scientific">Bifidobacterium callimiconis</name>
    <dbReference type="NCBI Taxonomy" id="2306973"/>
    <lineage>
        <taxon>Bacteria</taxon>
        <taxon>Bacillati</taxon>
        <taxon>Actinomycetota</taxon>
        <taxon>Actinomycetes</taxon>
        <taxon>Bifidobacteriales</taxon>
        <taxon>Bifidobacteriaceae</taxon>
        <taxon>Bifidobacterium</taxon>
    </lineage>
</organism>